<protein>
    <recommendedName>
        <fullName evidence="7">MBD domain-containing protein</fullName>
    </recommendedName>
</protein>
<gene>
    <name evidence="8" type="ORF">GIB67_009619</name>
</gene>
<keyword evidence="2" id="KW-0805">Transcription regulation</keyword>
<dbReference type="PROSITE" id="PS50982">
    <property type="entry name" value="MBD"/>
    <property type="match status" value="2"/>
</dbReference>
<reference evidence="8 9" key="1">
    <citation type="journal article" date="2020" name="IScience">
        <title>Genome Sequencing of the Endangered Kingdonia uniflora (Circaeasteraceae, Ranunculales) Reveals Potential Mechanisms of Evolutionary Specialization.</title>
        <authorList>
            <person name="Sun Y."/>
            <person name="Deng T."/>
            <person name="Zhang A."/>
            <person name="Moore M.J."/>
            <person name="Landis J.B."/>
            <person name="Lin N."/>
            <person name="Zhang H."/>
            <person name="Zhang X."/>
            <person name="Huang J."/>
            <person name="Zhang X."/>
            <person name="Sun H."/>
            <person name="Wang H."/>
        </authorList>
    </citation>
    <scope>NUCLEOTIDE SEQUENCE [LARGE SCALE GENOMIC DNA]</scope>
    <source>
        <strain evidence="8">TB1705</strain>
        <tissue evidence="8">Leaf</tissue>
    </source>
</reference>
<evidence type="ECO:0000256" key="3">
    <source>
        <dbReference type="ARBA" id="ARBA00023125"/>
    </source>
</evidence>
<keyword evidence="3" id="KW-0238">DNA-binding</keyword>
<feature type="compositionally biased region" description="Basic and acidic residues" evidence="6">
    <location>
        <begin position="485"/>
        <end position="498"/>
    </location>
</feature>
<sequence>MGRPRKNMLRANNKQIIIYSSDKNMAESPDQLPEGWTVELKTRKSGALCGHQYKCYIAPLTGYKFYSKRDVSRYLNTTQYGAQKSKQQKLEVTMHSKRSVNKQSKSKVVVQRKDTVDGLPPGWTAEIRVRTGGKRDKPRKDAYYTDPATGSTFPSKKAVLRYLGIEEFDKNVSKQNKEGMNGGETSLPPVTRNGKRKRSETEKHFVTGEISNLNVVNDEKNPESPVTESLVTEEMPLLRHTEDHCKALELHCRDCPDPSAQADMQHSPKESVSAKPGALVPFEICPLENGVVKPRKMKTKICLSKRQNKKNLDLPCRASKRIAKLHAKPVPDLETSSSTPMVAAQKPLPEANLDRAATIPVFISPPNSDPNLFSLENIVFVTEEQLKEMEKLPGNNQTPHREFETEERPLVDDKITLENAVEKPPSLEKKVTFEKLKIEKIQSAGDQVTPKKRGTEENKLGDPANPEKCGNEENKLADPATPEKCGIEGKTDSGKEPESSFIFPFGDSWPDPCLEFAFKTLTGAIPVEDYFEQLKPTPTQAQSTSDLRVPDFARTDGLCQTNSIFQFDSMKPSFAPELQGKVSVSAPGDASGKGAR</sequence>
<dbReference type="GO" id="GO:0003677">
    <property type="term" value="F:DNA binding"/>
    <property type="evidence" value="ECO:0007669"/>
    <property type="project" value="UniProtKB-KW"/>
</dbReference>
<dbReference type="EMBL" id="JACGCM010001816">
    <property type="protein sequence ID" value="KAF6149000.1"/>
    <property type="molecule type" value="Genomic_DNA"/>
</dbReference>
<dbReference type="PANTHER" id="PTHR34067:SF20">
    <property type="entry name" value="OS08G0206700 PROTEIN"/>
    <property type="match status" value="1"/>
</dbReference>
<comment type="subcellular location">
    <subcellularLocation>
        <location evidence="1">Nucleus</location>
    </subcellularLocation>
</comment>
<comment type="caution">
    <text evidence="8">The sequence shown here is derived from an EMBL/GenBank/DDBJ whole genome shotgun (WGS) entry which is preliminary data.</text>
</comment>
<keyword evidence="5" id="KW-0539">Nucleus</keyword>
<feature type="region of interest" description="Disordered" evidence="6">
    <location>
        <begin position="444"/>
        <end position="502"/>
    </location>
</feature>
<feature type="region of interest" description="Disordered" evidence="6">
    <location>
        <begin position="173"/>
        <end position="202"/>
    </location>
</feature>
<evidence type="ECO:0000256" key="2">
    <source>
        <dbReference type="ARBA" id="ARBA00023015"/>
    </source>
</evidence>
<evidence type="ECO:0000256" key="5">
    <source>
        <dbReference type="ARBA" id="ARBA00023242"/>
    </source>
</evidence>
<dbReference type="Pfam" id="PF01429">
    <property type="entry name" value="MBD"/>
    <property type="match status" value="2"/>
</dbReference>
<dbReference type="InterPro" id="IPR001739">
    <property type="entry name" value="Methyl_CpG_DNA-bd"/>
</dbReference>
<dbReference type="GO" id="GO:0005634">
    <property type="term" value="C:nucleus"/>
    <property type="evidence" value="ECO:0007669"/>
    <property type="project" value="UniProtKB-SubCell"/>
</dbReference>
<dbReference type="OrthoDB" id="10072024at2759"/>
<dbReference type="Proteomes" id="UP000541444">
    <property type="component" value="Unassembled WGS sequence"/>
</dbReference>
<evidence type="ECO:0000259" key="7">
    <source>
        <dbReference type="PROSITE" id="PS50982"/>
    </source>
</evidence>
<keyword evidence="9" id="KW-1185">Reference proteome</keyword>
<evidence type="ECO:0000256" key="4">
    <source>
        <dbReference type="ARBA" id="ARBA00023163"/>
    </source>
</evidence>
<evidence type="ECO:0000256" key="1">
    <source>
        <dbReference type="ARBA" id="ARBA00004123"/>
    </source>
</evidence>
<dbReference type="InterPro" id="IPR016177">
    <property type="entry name" value="DNA-bd_dom_sf"/>
</dbReference>
<name>A0A7J7M2F1_9MAGN</name>
<dbReference type="InterPro" id="IPR038945">
    <property type="entry name" value="MBD13-like"/>
</dbReference>
<accession>A0A7J7M2F1</accession>
<organism evidence="8 9">
    <name type="scientific">Kingdonia uniflora</name>
    <dbReference type="NCBI Taxonomy" id="39325"/>
    <lineage>
        <taxon>Eukaryota</taxon>
        <taxon>Viridiplantae</taxon>
        <taxon>Streptophyta</taxon>
        <taxon>Embryophyta</taxon>
        <taxon>Tracheophyta</taxon>
        <taxon>Spermatophyta</taxon>
        <taxon>Magnoliopsida</taxon>
        <taxon>Ranunculales</taxon>
        <taxon>Circaeasteraceae</taxon>
        <taxon>Kingdonia</taxon>
    </lineage>
</organism>
<keyword evidence="4" id="KW-0804">Transcription</keyword>
<evidence type="ECO:0000256" key="6">
    <source>
        <dbReference type="SAM" id="MobiDB-lite"/>
    </source>
</evidence>
<evidence type="ECO:0000313" key="8">
    <source>
        <dbReference type="EMBL" id="KAF6149000.1"/>
    </source>
</evidence>
<dbReference type="SUPFAM" id="SSF54171">
    <property type="entry name" value="DNA-binding domain"/>
    <property type="match status" value="2"/>
</dbReference>
<proteinExistence type="predicted"/>
<dbReference type="AlphaFoldDB" id="A0A7J7M2F1"/>
<dbReference type="PANTHER" id="PTHR34067">
    <property type="entry name" value="OS04G0193200 PROTEIN"/>
    <property type="match status" value="1"/>
</dbReference>
<feature type="domain" description="MBD" evidence="7">
    <location>
        <begin position="109"/>
        <end position="185"/>
    </location>
</feature>
<feature type="domain" description="MBD" evidence="7">
    <location>
        <begin position="22"/>
        <end position="97"/>
    </location>
</feature>
<evidence type="ECO:0000313" key="9">
    <source>
        <dbReference type="Proteomes" id="UP000541444"/>
    </source>
</evidence>
<dbReference type="Gene3D" id="3.30.890.10">
    <property type="entry name" value="Methyl-cpg-binding Protein 2, Chain A"/>
    <property type="match status" value="2"/>
</dbReference>